<evidence type="ECO:0000313" key="4">
    <source>
        <dbReference type="EnsemblPlants" id="AES63334"/>
    </source>
</evidence>
<reference evidence="2" key="1">
    <citation type="submission" date="2005-05" db="EMBL/GenBank/DDBJ databases">
        <authorList>
            <person name="Town C.D."/>
        </authorList>
    </citation>
    <scope>NUCLEOTIDE SEQUENCE</scope>
</reference>
<evidence type="ECO:0000313" key="5">
    <source>
        <dbReference type="Proteomes" id="UP000002051"/>
    </source>
</evidence>
<dbReference type="EnsemblPlants" id="AES63334">
    <property type="protein sequence ID" value="AES63334"/>
    <property type="gene ID" value="MTR_2g007610"/>
</dbReference>
<proteinExistence type="predicted"/>
<reference evidence="3 5" key="4">
    <citation type="journal article" date="2014" name="BMC Genomics">
        <title>An improved genome release (version Mt4.0) for the model legume Medicago truncatula.</title>
        <authorList>
            <person name="Tang H."/>
            <person name="Krishnakumar V."/>
            <person name="Bidwell S."/>
            <person name="Rosen B."/>
            <person name="Chan A."/>
            <person name="Zhou S."/>
            <person name="Gentzbittel L."/>
            <person name="Childs K.L."/>
            <person name="Yandell M."/>
            <person name="Gundlach H."/>
            <person name="Mayer K.F."/>
            <person name="Schwartz D.C."/>
            <person name="Town C.D."/>
        </authorList>
    </citation>
    <scope>GENOME REANNOTATION</scope>
    <source>
        <strain evidence="4 5">cv. Jemalong A17</strain>
    </source>
</reference>
<dbReference type="Pfam" id="PF08387">
    <property type="entry name" value="FBD"/>
    <property type="match status" value="1"/>
</dbReference>
<feature type="domain" description="FBD" evidence="1">
    <location>
        <begin position="84"/>
        <end position="151"/>
    </location>
</feature>
<dbReference type="InterPro" id="IPR006566">
    <property type="entry name" value="FBD"/>
</dbReference>
<dbReference type="OMA" id="YLMANAD"/>
<dbReference type="InterPro" id="IPR050232">
    <property type="entry name" value="FBL13/AtMIF1-like"/>
</dbReference>
<dbReference type="HOGENOM" id="CLU_1557564_0_0_1"/>
<reference evidence="2" key="2">
    <citation type="submission" date="2007-03" db="EMBL/GenBank/DDBJ databases">
        <authorList>
            <consortium name="The International Medicago Genome Annotation Group"/>
        </authorList>
    </citation>
    <scope>NUCLEOTIDE SEQUENCE</scope>
</reference>
<reference evidence="3 5" key="3">
    <citation type="journal article" date="2011" name="Nature">
        <title>The Medicago genome provides insight into the evolution of rhizobial symbioses.</title>
        <authorList>
            <person name="Young N.D."/>
            <person name="Debelle F."/>
            <person name="Oldroyd G.E."/>
            <person name="Geurts R."/>
            <person name="Cannon S.B."/>
            <person name="Udvardi M.K."/>
            <person name="Benedito V.A."/>
            <person name="Mayer K.F."/>
            <person name="Gouzy J."/>
            <person name="Schoof H."/>
            <person name="Van de Peer Y."/>
            <person name="Proost S."/>
            <person name="Cook D.R."/>
            <person name="Meyers B.C."/>
            <person name="Spannagl M."/>
            <person name="Cheung F."/>
            <person name="De Mita S."/>
            <person name="Krishnakumar V."/>
            <person name="Gundlach H."/>
            <person name="Zhou S."/>
            <person name="Mudge J."/>
            <person name="Bharti A.K."/>
            <person name="Murray J.D."/>
            <person name="Naoumkina M.A."/>
            <person name="Rosen B."/>
            <person name="Silverstein K.A."/>
            <person name="Tang H."/>
            <person name="Rombauts S."/>
            <person name="Zhao P.X."/>
            <person name="Zhou P."/>
            <person name="Barbe V."/>
            <person name="Bardou P."/>
            <person name="Bechner M."/>
            <person name="Bellec A."/>
            <person name="Berger A."/>
            <person name="Berges H."/>
            <person name="Bidwell S."/>
            <person name="Bisseling T."/>
            <person name="Choisne N."/>
            <person name="Couloux A."/>
            <person name="Denny R."/>
            <person name="Deshpande S."/>
            <person name="Dai X."/>
            <person name="Doyle J.J."/>
            <person name="Dudez A.M."/>
            <person name="Farmer A.D."/>
            <person name="Fouteau S."/>
            <person name="Franken C."/>
            <person name="Gibelin C."/>
            <person name="Gish J."/>
            <person name="Goldstein S."/>
            <person name="Gonzalez A.J."/>
            <person name="Green P.J."/>
            <person name="Hallab A."/>
            <person name="Hartog M."/>
            <person name="Hua A."/>
            <person name="Humphray S.J."/>
            <person name="Jeong D.H."/>
            <person name="Jing Y."/>
            <person name="Jocker A."/>
            <person name="Kenton S.M."/>
            <person name="Kim D.J."/>
            <person name="Klee K."/>
            <person name="Lai H."/>
            <person name="Lang C."/>
            <person name="Lin S."/>
            <person name="Macmil S.L."/>
            <person name="Magdelenat G."/>
            <person name="Matthews L."/>
            <person name="McCorrison J."/>
            <person name="Monaghan E.L."/>
            <person name="Mun J.H."/>
            <person name="Najar F.Z."/>
            <person name="Nicholson C."/>
            <person name="Noirot C."/>
            <person name="O'Bleness M."/>
            <person name="Paule C.R."/>
            <person name="Poulain J."/>
            <person name="Prion F."/>
            <person name="Qin B."/>
            <person name="Qu C."/>
            <person name="Retzel E.F."/>
            <person name="Riddle C."/>
            <person name="Sallet E."/>
            <person name="Samain S."/>
            <person name="Samson N."/>
            <person name="Sanders I."/>
            <person name="Saurat O."/>
            <person name="Scarpelli C."/>
            <person name="Schiex T."/>
            <person name="Segurens B."/>
            <person name="Severin A.J."/>
            <person name="Sherrier D.J."/>
            <person name="Shi R."/>
            <person name="Sims S."/>
            <person name="Singer S.R."/>
            <person name="Sinharoy S."/>
            <person name="Sterck L."/>
            <person name="Viollet A."/>
            <person name="Wang B.B."/>
            <person name="Wang K."/>
            <person name="Wang M."/>
            <person name="Wang X."/>
            <person name="Warfsmann J."/>
            <person name="Weissenbach J."/>
            <person name="White D.D."/>
            <person name="White J.D."/>
            <person name="Wiley G.B."/>
            <person name="Wincker P."/>
            <person name="Xing Y."/>
            <person name="Yang L."/>
            <person name="Yao Z."/>
            <person name="Ying F."/>
            <person name="Zhai J."/>
            <person name="Zhou L."/>
            <person name="Zuber A."/>
            <person name="Denarie J."/>
            <person name="Dixon R.A."/>
            <person name="May G.D."/>
            <person name="Schwartz D.C."/>
            <person name="Rogers J."/>
            <person name="Quetier F."/>
            <person name="Town C.D."/>
            <person name="Roe B.A."/>
        </authorList>
    </citation>
    <scope>NUCLEOTIDE SEQUENCE [LARGE SCALE GENOMIC DNA]</scope>
    <source>
        <strain evidence="3">A17</strain>
        <strain evidence="4 5">cv. Jemalong A17</strain>
    </source>
</reference>
<organism evidence="2">
    <name type="scientific">Medicago truncatula</name>
    <name type="common">Barrel medic</name>
    <name type="synonym">Medicago tribuloides</name>
    <dbReference type="NCBI Taxonomy" id="3880"/>
    <lineage>
        <taxon>Eukaryota</taxon>
        <taxon>Viridiplantae</taxon>
        <taxon>Streptophyta</taxon>
        <taxon>Embryophyta</taxon>
        <taxon>Tracheophyta</taxon>
        <taxon>Spermatophyta</taxon>
        <taxon>Magnoliopsida</taxon>
        <taxon>eudicotyledons</taxon>
        <taxon>Gunneridae</taxon>
        <taxon>Pentapetalae</taxon>
        <taxon>rosids</taxon>
        <taxon>fabids</taxon>
        <taxon>Fabales</taxon>
        <taxon>Fabaceae</taxon>
        <taxon>Papilionoideae</taxon>
        <taxon>50 kb inversion clade</taxon>
        <taxon>NPAAA clade</taxon>
        <taxon>Hologalegina</taxon>
        <taxon>IRL clade</taxon>
        <taxon>Trifolieae</taxon>
        <taxon>Medicago</taxon>
    </lineage>
</organism>
<dbReference type="PaxDb" id="3880-AES63334"/>
<sequence length="172" mass="20143">MVYSLGRLSPSRFRVNQLQRPYDDIYIFRNLTHLEIHDFWETAIPVLHLCPKLQNLKLCEQCFVENWDGEDDEESWGEPEYVPQCLLSCLTTYNILHFLGLQNELLLAEYILRNAYNLQTTTIKCKREPLKIERKLSQCPKASATCQLSVCLKDTDYLMANADFYIVLTVND</sequence>
<evidence type="ECO:0000313" key="2">
    <source>
        <dbReference type="EMBL" id="ABN08452.1"/>
    </source>
</evidence>
<dbReference type="PANTHER" id="PTHR31900">
    <property type="entry name" value="F-BOX/RNI SUPERFAMILY PROTEIN-RELATED"/>
    <property type="match status" value="1"/>
</dbReference>
<dbReference type="EMBL" id="CM001218">
    <property type="protein sequence ID" value="AES63334.1"/>
    <property type="molecule type" value="Genomic_DNA"/>
</dbReference>
<dbReference type="EMBL" id="AC157375">
    <property type="protein sequence ID" value="ABN08452.1"/>
    <property type="molecule type" value="Genomic_DNA"/>
</dbReference>
<dbReference type="Proteomes" id="UP000002051">
    <property type="component" value="Chromosome 2"/>
</dbReference>
<evidence type="ECO:0000313" key="3">
    <source>
        <dbReference type="EMBL" id="AES63334.1"/>
    </source>
</evidence>
<accession>A2Q4A2</accession>
<reference evidence="4" key="5">
    <citation type="submission" date="2015-04" db="UniProtKB">
        <authorList>
            <consortium name="EnsemblPlants"/>
        </authorList>
    </citation>
    <scope>IDENTIFICATION</scope>
    <source>
        <strain evidence="4">cv. Jemalong A17</strain>
    </source>
</reference>
<dbReference type="SMART" id="SM00579">
    <property type="entry name" value="FBD"/>
    <property type="match status" value="1"/>
</dbReference>
<gene>
    <name evidence="3" type="ordered locus">MTR_2g007610</name>
    <name evidence="2" type="ORF">MtrDRAFT_AC157375g9v1</name>
</gene>
<keyword evidence="5" id="KW-1185">Reference proteome</keyword>
<dbReference type="AlphaFoldDB" id="A2Q4A2"/>
<evidence type="ECO:0000259" key="1">
    <source>
        <dbReference type="SMART" id="SM00579"/>
    </source>
</evidence>
<dbReference type="PANTHER" id="PTHR31900:SF34">
    <property type="entry name" value="EMB|CAB62440.1-RELATED"/>
    <property type="match status" value="1"/>
</dbReference>
<name>A2Q4A2_MEDTR</name>
<protein>
    <submittedName>
        <fullName evidence="2 3">FBD</fullName>
    </submittedName>
</protein>